<dbReference type="Pfam" id="PF12833">
    <property type="entry name" value="HTH_18"/>
    <property type="match status" value="1"/>
</dbReference>
<proteinExistence type="predicted"/>
<evidence type="ECO:0000313" key="5">
    <source>
        <dbReference type="EMBL" id="KAA0593265.1"/>
    </source>
</evidence>
<comment type="caution">
    <text evidence="5">The sequence shown here is derived from an EMBL/GenBank/DDBJ whole genome shotgun (WGS) entry which is preliminary data.</text>
</comment>
<dbReference type="GO" id="GO:0003700">
    <property type="term" value="F:DNA-binding transcription factor activity"/>
    <property type="evidence" value="ECO:0007669"/>
    <property type="project" value="InterPro"/>
</dbReference>
<keyword evidence="1" id="KW-0805">Transcription regulation</keyword>
<feature type="domain" description="HTH araC/xylS-type" evidence="4">
    <location>
        <begin position="204"/>
        <end position="302"/>
    </location>
</feature>
<accession>A0A5A9GHB9</accession>
<dbReference type="PROSITE" id="PS01124">
    <property type="entry name" value="HTH_ARAC_FAMILY_2"/>
    <property type="match status" value="1"/>
</dbReference>
<dbReference type="GO" id="GO:0043565">
    <property type="term" value="F:sequence-specific DNA binding"/>
    <property type="evidence" value="ECO:0007669"/>
    <property type="project" value="InterPro"/>
</dbReference>
<evidence type="ECO:0000256" key="2">
    <source>
        <dbReference type="ARBA" id="ARBA00023125"/>
    </source>
</evidence>
<name>A0A5A9GHB9_AZOLI</name>
<gene>
    <name evidence="5" type="ORF">FZ942_25405</name>
</gene>
<dbReference type="InterPro" id="IPR018060">
    <property type="entry name" value="HTH_AraC"/>
</dbReference>
<dbReference type="InterPro" id="IPR032783">
    <property type="entry name" value="AraC_lig"/>
</dbReference>
<protein>
    <submittedName>
        <fullName evidence="5">AraC family transcriptional regulator</fullName>
    </submittedName>
</protein>
<sequence length="302" mass="32572">MPDALSDILLAMRVESATPVRFESHGGYRMRFPGFRHLKFGALLAGGMTLRPGTGPAMRLAAGDCYLLTDGQPYDSSTADGPVIDGEAYFATHRGADGVVRYGEGAPDKITIGGRFTLDETGAAWLRLALPPAIHIPATAPSAAALRSTLLLLTQEAGASAAGEDLVVARLADILLVQALRAYLAAPGGARPNWLAGLADPRLARALRAFHARIGEDWSLTRLASEAGMSRSSFADVFRRRTGLTPMNYVARWRLFRIRAALQQSDRPIATIAEDNGWRSRTSCARAFREVFGISPREVRRG</sequence>
<dbReference type="SMART" id="SM00342">
    <property type="entry name" value="HTH_ARAC"/>
    <property type="match status" value="1"/>
</dbReference>
<dbReference type="Pfam" id="PF12852">
    <property type="entry name" value="Cupin_6"/>
    <property type="match status" value="1"/>
</dbReference>
<reference evidence="5 6" key="1">
    <citation type="submission" date="2019-08" db="EMBL/GenBank/DDBJ databases">
        <authorList>
            <person name="Grouzdev D."/>
            <person name="Tikhonova E."/>
            <person name="Kravchenko I."/>
        </authorList>
    </citation>
    <scope>NUCLEOTIDE SEQUENCE [LARGE SCALE GENOMIC DNA]</scope>
    <source>
        <strain evidence="5 6">59b</strain>
    </source>
</reference>
<dbReference type="SUPFAM" id="SSF46689">
    <property type="entry name" value="Homeodomain-like"/>
    <property type="match status" value="2"/>
</dbReference>
<dbReference type="OrthoDB" id="9802263at2"/>
<keyword evidence="2" id="KW-0238">DNA-binding</keyword>
<dbReference type="Gene3D" id="1.10.10.60">
    <property type="entry name" value="Homeodomain-like"/>
    <property type="match status" value="2"/>
</dbReference>
<dbReference type="AlphaFoldDB" id="A0A5A9GHB9"/>
<evidence type="ECO:0000259" key="4">
    <source>
        <dbReference type="PROSITE" id="PS01124"/>
    </source>
</evidence>
<dbReference type="Proteomes" id="UP000324927">
    <property type="component" value="Unassembled WGS sequence"/>
</dbReference>
<keyword evidence="3" id="KW-0804">Transcription</keyword>
<dbReference type="RefSeq" id="WP_149233860.1">
    <property type="nucleotide sequence ID" value="NZ_JALJXJ010000013.1"/>
</dbReference>
<keyword evidence="6" id="KW-1185">Reference proteome</keyword>
<dbReference type="PANTHER" id="PTHR46796">
    <property type="entry name" value="HTH-TYPE TRANSCRIPTIONAL ACTIVATOR RHAS-RELATED"/>
    <property type="match status" value="1"/>
</dbReference>
<dbReference type="PANTHER" id="PTHR46796:SF7">
    <property type="entry name" value="ARAC FAMILY TRANSCRIPTIONAL REGULATOR"/>
    <property type="match status" value="1"/>
</dbReference>
<evidence type="ECO:0000256" key="1">
    <source>
        <dbReference type="ARBA" id="ARBA00023015"/>
    </source>
</evidence>
<evidence type="ECO:0000313" key="6">
    <source>
        <dbReference type="Proteomes" id="UP000324927"/>
    </source>
</evidence>
<dbReference type="InterPro" id="IPR050204">
    <property type="entry name" value="AraC_XylS_family_regulators"/>
</dbReference>
<organism evidence="5 6">
    <name type="scientific">Azospirillum lipoferum</name>
    <dbReference type="NCBI Taxonomy" id="193"/>
    <lineage>
        <taxon>Bacteria</taxon>
        <taxon>Pseudomonadati</taxon>
        <taxon>Pseudomonadota</taxon>
        <taxon>Alphaproteobacteria</taxon>
        <taxon>Rhodospirillales</taxon>
        <taxon>Azospirillaceae</taxon>
        <taxon>Azospirillum</taxon>
    </lineage>
</organism>
<dbReference type="EMBL" id="VTTN01000012">
    <property type="protein sequence ID" value="KAA0593265.1"/>
    <property type="molecule type" value="Genomic_DNA"/>
</dbReference>
<evidence type="ECO:0000256" key="3">
    <source>
        <dbReference type="ARBA" id="ARBA00023163"/>
    </source>
</evidence>
<dbReference type="InterPro" id="IPR009057">
    <property type="entry name" value="Homeodomain-like_sf"/>
</dbReference>